<keyword evidence="2" id="KW-0732">Signal</keyword>
<feature type="compositionally biased region" description="Low complexity" evidence="1">
    <location>
        <begin position="119"/>
        <end position="136"/>
    </location>
</feature>
<dbReference type="PRINTS" id="PR01217">
    <property type="entry name" value="PRICHEXTENSN"/>
</dbReference>
<dbReference type="RefSeq" id="XP_030976909.1">
    <property type="nucleotide sequence ID" value="XM_031131142.1"/>
</dbReference>
<feature type="chain" id="PRO_5027746276" evidence="2">
    <location>
        <begin position="23"/>
        <end position="439"/>
    </location>
</feature>
<evidence type="ECO:0000256" key="1">
    <source>
        <dbReference type="SAM" id="MobiDB-lite"/>
    </source>
</evidence>
<dbReference type="KEGG" id="pgri:PgNI_11169"/>
<feature type="compositionally biased region" description="Polar residues" evidence="1">
    <location>
        <begin position="389"/>
        <end position="400"/>
    </location>
</feature>
<keyword evidence="3" id="KW-1185">Reference proteome</keyword>
<evidence type="ECO:0000313" key="3">
    <source>
        <dbReference type="Proteomes" id="UP000515153"/>
    </source>
</evidence>
<reference evidence="3 4" key="1">
    <citation type="journal article" date="2019" name="Mol. Biol. Evol.">
        <title>Blast fungal genomes show frequent chromosomal changes, gene gains and losses, and effector gene turnover.</title>
        <authorList>
            <person name="Gomez Luciano L.B."/>
            <person name="Jason Tsai I."/>
            <person name="Chuma I."/>
            <person name="Tosa Y."/>
            <person name="Chen Y.H."/>
            <person name="Li J.Y."/>
            <person name="Li M.Y."/>
            <person name="Jade Lu M.Y."/>
            <person name="Nakayashiki H."/>
            <person name="Li W.H."/>
        </authorList>
    </citation>
    <scope>NUCLEOTIDE SEQUENCE [LARGE SCALE GENOMIC DNA]</scope>
    <source>
        <strain evidence="3 4">NI907</strain>
    </source>
</reference>
<dbReference type="GeneID" id="41966047"/>
<evidence type="ECO:0000256" key="2">
    <source>
        <dbReference type="SAM" id="SignalP"/>
    </source>
</evidence>
<name>A0A6P8APT6_PYRGI</name>
<feature type="compositionally biased region" description="Pro residues" evidence="1">
    <location>
        <begin position="77"/>
        <end position="118"/>
    </location>
</feature>
<dbReference type="AlphaFoldDB" id="A0A6P8APT6"/>
<proteinExistence type="predicted"/>
<reference evidence="4" key="3">
    <citation type="submission" date="2025-08" db="UniProtKB">
        <authorList>
            <consortium name="RefSeq"/>
        </authorList>
    </citation>
    <scope>IDENTIFICATION</scope>
    <source>
        <strain evidence="4">NI907</strain>
    </source>
</reference>
<dbReference type="Proteomes" id="UP000515153">
    <property type="component" value="Chromosome VI"/>
</dbReference>
<reference evidence="4" key="2">
    <citation type="submission" date="2019-10" db="EMBL/GenBank/DDBJ databases">
        <authorList>
            <consortium name="NCBI Genome Project"/>
        </authorList>
    </citation>
    <scope>NUCLEOTIDE SEQUENCE</scope>
    <source>
        <strain evidence="4">NI907</strain>
    </source>
</reference>
<feature type="signal peptide" evidence="2">
    <location>
        <begin position="1"/>
        <end position="22"/>
    </location>
</feature>
<feature type="compositionally biased region" description="Pro residues" evidence="1">
    <location>
        <begin position="137"/>
        <end position="153"/>
    </location>
</feature>
<gene>
    <name evidence="4" type="ORF">PgNI_11169</name>
</gene>
<sequence>MVFRRNAAFFVAVALAATSASAMELTSSEVPAACQQICMPVVLLSGACATAERQVLGDHSSSGTAIPSSSTPSLPAAAPPSSPPPSSAPPSSAPPSSSPPSSSPPSSSPPPPPPPPSSSPSSSSPTSIPPSSVATTSPPPPVSSPSEPSPTTTPPATTQPPATTPPAATTAPPENSPSETTPPPQLTPTEGVTTPAPGRSRKGEDDGSSSSSSSRIKFGPAAESFLAALSIGKSEREHKAKQQGAGVPGNYPPLPTPVPGSSSVLKRDLKGRDGAVGRRQASSSGENSDHDQFQRACYCRNLSFDVSGISGLCGSCIDQNSKTDQERKGLADANGILSKCGFPTATYNSDSAKQAAGITLVAVMPSRVAANGTGGQVFVPGTMPKNEDASTTSPVPSTKSGSRDGQDSVQKGGVGEMATSGSLAVLTAVCWAILALVAV</sequence>
<protein>
    <submittedName>
        <fullName evidence="4">Uncharacterized protein</fullName>
    </submittedName>
</protein>
<feature type="region of interest" description="Disordered" evidence="1">
    <location>
        <begin position="58"/>
        <end position="266"/>
    </location>
</feature>
<organism evidence="3 4">
    <name type="scientific">Pyricularia grisea</name>
    <name type="common">Crabgrass-specific blast fungus</name>
    <name type="synonym">Magnaporthe grisea</name>
    <dbReference type="NCBI Taxonomy" id="148305"/>
    <lineage>
        <taxon>Eukaryota</taxon>
        <taxon>Fungi</taxon>
        <taxon>Dikarya</taxon>
        <taxon>Ascomycota</taxon>
        <taxon>Pezizomycotina</taxon>
        <taxon>Sordariomycetes</taxon>
        <taxon>Sordariomycetidae</taxon>
        <taxon>Magnaporthales</taxon>
        <taxon>Pyriculariaceae</taxon>
        <taxon>Pyricularia</taxon>
    </lineage>
</organism>
<accession>A0A6P8APT6</accession>
<feature type="compositionally biased region" description="Low complexity" evidence="1">
    <location>
        <begin position="60"/>
        <end position="76"/>
    </location>
</feature>
<evidence type="ECO:0000313" key="4">
    <source>
        <dbReference type="RefSeq" id="XP_030976909.1"/>
    </source>
</evidence>
<feature type="compositionally biased region" description="Low complexity" evidence="1">
    <location>
        <begin position="154"/>
        <end position="179"/>
    </location>
</feature>
<feature type="region of interest" description="Disordered" evidence="1">
    <location>
        <begin position="375"/>
        <end position="413"/>
    </location>
</feature>